<keyword evidence="6 7" id="KW-0472">Membrane</keyword>
<dbReference type="PANTHER" id="PTHR11101:SF80">
    <property type="entry name" value="PHOSPHATE TRANSPORTER"/>
    <property type="match status" value="1"/>
</dbReference>
<feature type="transmembrane region" description="Helical" evidence="7">
    <location>
        <begin position="87"/>
        <end position="106"/>
    </location>
</feature>
<dbReference type="RefSeq" id="XP_047759369.1">
    <property type="nucleotide sequence ID" value="XM_047907881.1"/>
</dbReference>
<evidence type="ECO:0000256" key="1">
    <source>
        <dbReference type="ARBA" id="ARBA00004141"/>
    </source>
</evidence>
<sequence length="602" mass="64676">MAALPQYSYIFGLGICFAFLDAWSIGANDVANSFATSVSSRSLTMTKAMTSGGIMEFVGAVLAGSRVVGTIRNDIISIEAFEQDPSVLMMGMLCALIGSSLFLTLATKIGLPVSTTHCIIGGIIGVGFATVGANGVDWSWGGVSQVFAAWGIAPCIAGCFGAMIFTFTMSGVFKSKNPLRMGIITVPIYFALTSGICTMLIVWKGAASLDLDDWGVAPTVGTIFGVADGCALLSVIFLLPFVYVRLVKEDWQVKQWDILKGPLLLRRRAPPPMPAGHRLVSDYYAGHKTREELERDGADRESTGDEESIGKDGVAPAAALALEETSASAVAQPSVTSDQMAKAERQLNIRKWYEPQMLWKKFVWLFFFRGVMVDVVVEQSHSNEAKGLQRLLAGTSLADKHARVEHYNPKVEHLYSFLQVLTAATASFAHGANDVAIAMGPLSAIYHIWNTGTTGEDSAVPIWVLVFGGASISIGLWTYGYNLMRNLGNRITLHSHCRGFPMELGAALTVVLATRLALPVSTTQCIIGATVGVGLCAGDVKAINWRMVIWAYAGWFITLPCTAVFAGCLMGSKINSPQFGNSVQRLGISYVIAIACHWHVDT</sequence>
<dbReference type="GeneID" id="71988611"/>
<organism evidence="9 10">
    <name type="scientific">Passalora fulva</name>
    <name type="common">Tomato leaf mold</name>
    <name type="synonym">Cladosporium fulvum</name>
    <dbReference type="NCBI Taxonomy" id="5499"/>
    <lineage>
        <taxon>Eukaryota</taxon>
        <taxon>Fungi</taxon>
        <taxon>Dikarya</taxon>
        <taxon>Ascomycota</taxon>
        <taxon>Pezizomycotina</taxon>
        <taxon>Dothideomycetes</taxon>
        <taxon>Dothideomycetidae</taxon>
        <taxon>Mycosphaerellales</taxon>
        <taxon>Mycosphaerellaceae</taxon>
        <taxon>Fulvia</taxon>
    </lineage>
</organism>
<evidence type="ECO:0000256" key="7">
    <source>
        <dbReference type="RuleBase" id="RU363058"/>
    </source>
</evidence>
<feature type="region of interest" description="Disordered" evidence="8">
    <location>
        <begin position="291"/>
        <end position="311"/>
    </location>
</feature>
<feature type="transmembrane region" description="Helical" evidence="7">
    <location>
        <begin position="549"/>
        <end position="571"/>
    </location>
</feature>
<dbReference type="OrthoDB" id="260807at2759"/>
<evidence type="ECO:0000256" key="3">
    <source>
        <dbReference type="ARBA" id="ARBA00022592"/>
    </source>
</evidence>
<keyword evidence="4 7" id="KW-0812">Transmembrane</keyword>
<keyword evidence="3 7" id="KW-0592">Phosphate transport</keyword>
<dbReference type="KEGG" id="ffu:CLAFUR5_08733"/>
<feature type="transmembrane region" description="Helical" evidence="7">
    <location>
        <begin position="48"/>
        <end position="67"/>
    </location>
</feature>
<reference evidence="9" key="2">
    <citation type="journal article" date="2022" name="Microb. Genom.">
        <title>A chromosome-scale genome assembly of the tomato pathogen Cladosporium fulvum reveals a compartmentalized genome architecture and the presence of a dispensable chromosome.</title>
        <authorList>
            <person name="Zaccaron A.Z."/>
            <person name="Chen L.H."/>
            <person name="Samaras A."/>
            <person name="Stergiopoulos I."/>
        </authorList>
    </citation>
    <scope>NUCLEOTIDE SEQUENCE</scope>
    <source>
        <strain evidence="9">Race5_Kim</strain>
    </source>
</reference>
<comment type="function">
    <text evidence="7">Sodium-phosphate symporter.</text>
</comment>
<dbReference type="Proteomes" id="UP000756132">
    <property type="component" value="Chromosome 3"/>
</dbReference>
<dbReference type="PANTHER" id="PTHR11101">
    <property type="entry name" value="PHOSPHATE TRANSPORTER"/>
    <property type="match status" value="1"/>
</dbReference>
<dbReference type="GO" id="GO:0016020">
    <property type="term" value="C:membrane"/>
    <property type="evidence" value="ECO:0007669"/>
    <property type="project" value="UniProtKB-SubCell"/>
</dbReference>
<proteinExistence type="inferred from homology"/>
<accession>A0A9Q8LCP8</accession>
<feature type="transmembrane region" description="Helical" evidence="7">
    <location>
        <begin position="148"/>
        <end position="169"/>
    </location>
</feature>
<evidence type="ECO:0000256" key="6">
    <source>
        <dbReference type="ARBA" id="ARBA00023136"/>
    </source>
</evidence>
<evidence type="ECO:0000313" key="9">
    <source>
        <dbReference type="EMBL" id="UJO15003.1"/>
    </source>
</evidence>
<protein>
    <recommendedName>
        <fullName evidence="7">Phosphate transporter</fullName>
    </recommendedName>
</protein>
<dbReference type="Pfam" id="PF01384">
    <property type="entry name" value="PHO4"/>
    <property type="match status" value="1"/>
</dbReference>
<name>A0A9Q8LCP8_PASFU</name>
<feature type="transmembrane region" description="Helical" evidence="7">
    <location>
        <begin position="223"/>
        <end position="244"/>
    </location>
</feature>
<evidence type="ECO:0000256" key="5">
    <source>
        <dbReference type="ARBA" id="ARBA00022989"/>
    </source>
</evidence>
<feature type="transmembrane region" description="Helical" evidence="7">
    <location>
        <begin position="460"/>
        <end position="479"/>
    </location>
</feature>
<evidence type="ECO:0000313" key="10">
    <source>
        <dbReference type="Proteomes" id="UP000756132"/>
    </source>
</evidence>
<keyword evidence="10" id="KW-1185">Reference proteome</keyword>
<reference evidence="9" key="1">
    <citation type="submission" date="2021-12" db="EMBL/GenBank/DDBJ databases">
        <authorList>
            <person name="Zaccaron A."/>
            <person name="Stergiopoulos I."/>
        </authorList>
    </citation>
    <scope>NUCLEOTIDE SEQUENCE</scope>
    <source>
        <strain evidence="9">Race5_Kim</strain>
    </source>
</reference>
<dbReference type="EMBL" id="CP090165">
    <property type="protein sequence ID" value="UJO15003.1"/>
    <property type="molecule type" value="Genomic_DNA"/>
</dbReference>
<comment type="subcellular location">
    <subcellularLocation>
        <location evidence="1 7">Membrane</location>
        <topology evidence="1 7">Multi-pass membrane protein</topology>
    </subcellularLocation>
</comment>
<evidence type="ECO:0000256" key="2">
    <source>
        <dbReference type="ARBA" id="ARBA00022448"/>
    </source>
</evidence>
<evidence type="ECO:0000256" key="4">
    <source>
        <dbReference type="ARBA" id="ARBA00022692"/>
    </source>
</evidence>
<feature type="transmembrane region" description="Helical" evidence="7">
    <location>
        <begin position="181"/>
        <end position="203"/>
    </location>
</feature>
<gene>
    <name evidence="9" type="ORF">CLAFUR5_08733</name>
</gene>
<keyword evidence="2 7" id="KW-0813">Transport</keyword>
<feature type="transmembrane region" description="Helical" evidence="7">
    <location>
        <begin position="6"/>
        <end position="27"/>
    </location>
</feature>
<dbReference type="AlphaFoldDB" id="A0A9Q8LCP8"/>
<keyword evidence="5 7" id="KW-1133">Transmembrane helix</keyword>
<evidence type="ECO:0000256" key="8">
    <source>
        <dbReference type="SAM" id="MobiDB-lite"/>
    </source>
</evidence>
<feature type="compositionally biased region" description="Basic and acidic residues" evidence="8">
    <location>
        <begin position="291"/>
        <end position="303"/>
    </location>
</feature>
<comment type="similarity">
    <text evidence="7">Belongs to the inorganic phosphate transporter (PiT) (TC 2.A.20) family.</text>
</comment>
<dbReference type="InterPro" id="IPR001204">
    <property type="entry name" value="Phos_transporter"/>
</dbReference>
<dbReference type="GO" id="GO:0005315">
    <property type="term" value="F:phosphate transmembrane transporter activity"/>
    <property type="evidence" value="ECO:0007669"/>
    <property type="project" value="InterPro"/>
</dbReference>
<feature type="transmembrane region" description="Helical" evidence="7">
    <location>
        <begin position="118"/>
        <end position="136"/>
    </location>
</feature>
<dbReference type="GO" id="GO:0035435">
    <property type="term" value="P:phosphate ion transmembrane transport"/>
    <property type="evidence" value="ECO:0007669"/>
    <property type="project" value="TreeGrafter"/>
</dbReference>